<comment type="caution">
    <text evidence="1">The sequence shown here is derived from an EMBL/GenBank/DDBJ whole genome shotgun (WGS) entry which is preliminary data.</text>
</comment>
<proteinExistence type="predicted"/>
<organism evidence="1">
    <name type="scientific">marine sediment metagenome</name>
    <dbReference type="NCBI Taxonomy" id="412755"/>
    <lineage>
        <taxon>unclassified sequences</taxon>
        <taxon>metagenomes</taxon>
        <taxon>ecological metagenomes</taxon>
    </lineage>
</organism>
<reference evidence="1" key="1">
    <citation type="journal article" date="2015" name="Nature">
        <title>Complex archaea that bridge the gap between prokaryotes and eukaryotes.</title>
        <authorList>
            <person name="Spang A."/>
            <person name="Saw J.H."/>
            <person name="Jorgensen S.L."/>
            <person name="Zaremba-Niedzwiedzka K."/>
            <person name="Martijn J."/>
            <person name="Lind A.E."/>
            <person name="van Eijk R."/>
            <person name="Schleper C."/>
            <person name="Guy L."/>
            <person name="Ettema T.J."/>
        </authorList>
    </citation>
    <scope>NUCLEOTIDE SEQUENCE</scope>
</reference>
<protein>
    <submittedName>
        <fullName evidence="1">Uncharacterized protein</fullName>
    </submittedName>
</protein>
<gene>
    <name evidence="1" type="ORF">LCGC14_2057430</name>
</gene>
<dbReference type="EMBL" id="LAZR01024422">
    <property type="protein sequence ID" value="KKL75180.1"/>
    <property type="molecule type" value="Genomic_DNA"/>
</dbReference>
<dbReference type="AlphaFoldDB" id="A0A0F9H0M6"/>
<name>A0A0F9H0M6_9ZZZZ</name>
<sequence length="69" mass="7693">MNKSKYKDKFTMSTQNAEIRNKELLDAALDALYSTYILSDISAAYRGKAIQNINSLARSLGYADLVRTG</sequence>
<evidence type="ECO:0000313" key="1">
    <source>
        <dbReference type="EMBL" id="KKL75180.1"/>
    </source>
</evidence>
<accession>A0A0F9H0M6</accession>